<reference evidence="1" key="2">
    <citation type="journal article" date="2015" name="Data Brief">
        <title>Shoot transcriptome of the giant reed, Arundo donax.</title>
        <authorList>
            <person name="Barrero R.A."/>
            <person name="Guerrero F.D."/>
            <person name="Moolhuijzen P."/>
            <person name="Goolsby J.A."/>
            <person name="Tidwell J."/>
            <person name="Bellgard S.E."/>
            <person name="Bellgard M.I."/>
        </authorList>
    </citation>
    <scope>NUCLEOTIDE SEQUENCE</scope>
    <source>
        <tissue evidence="1">Shoot tissue taken approximately 20 cm above the soil surface</tissue>
    </source>
</reference>
<reference evidence="1" key="1">
    <citation type="submission" date="2014-09" db="EMBL/GenBank/DDBJ databases">
        <authorList>
            <person name="Magalhaes I.L.F."/>
            <person name="Oliveira U."/>
            <person name="Santos F.R."/>
            <person name="Vidigal T.H.D.A."/>
            <person name="Brescovit A.D."/>
            <person name="Santos A.J."/>
        </authorList>
    </citation>
    <scope>NUCLEOTIDE SEQUENCE</scope>
    <source>
        <tissue evidence="1">Shoot tissue taken approximately 20 cm above the soil surface</tissue>
    </source>
</reference>
<protein>
    <submittedName>
        <fullName evidence="1">Uncharacterized protein</fullName>
    </submittedName>
</protein>
<name>A0A0A8Z2C4_ARUDO</name>
<dbReference type="EMBL" id="GBRH01264361">
    <property type="protein sequence ID" value="JAD33534.1"/>
    <property type="molecule type" value="Transcribed_RNA"/>
</dbReference>
<dbReference type="AlphaFoldDB" id="A0A0A8Z2C4"/>
<evidence type="ECO:0000313" key="1">
    <source>
        <dbReference type="EMBL" id="JAD33534.1"/>
    </source>
</evidence>
<organism evidence="1">
    <name type="scientific">Arundo donax</name>
    <name type="common">Giant reed</name>
    <name type="synonym">Donax arundinaceus</name>
    <dbReference type="NCBI Taxonomy" id="35708"/>
    <lineage>
        <taxon>Eukaryota</taxon>
        <taxon>Viridiplantae</taxon>
        <taxon>Streptophyta</taxon>
        <taxon>Embryophyta</taxon>
        <taxon>Tracheophyta</taxon>
        <taxon>Spermatophyta</taxon>
        <taxon>Magnoliopsida</taxon>
        <taxon>Liliopsida</taxon>
        <taxon>Poales</taxon>
        <taxon>Poaceae</taxon>
        <taxon>PACMAD clade</taxon>
        <taxon>Arundinoideae</taxon>
        <taxon>Arundineae</taxon>
        <taxon>Arundo</taxon>
    </lineage>
</organism>
<sequence>MVPFSHLNIIRRYETPKSQIKHVNLLLKFTGKMVIR</sequence>
<proteinExistence type="predicted"/>
<accession>A0A0A8Z2C4</accession>